<evidence type="ECO:0000256" key="1">
    <source>
        <dbReference type="SAM" id="MobiDB-lite"/>
    </source>
</evidence>
<evidence type="ECO:0008006" key="6">
    <source>
        <dbReference type="Google" id="ProtNLM"/>
    </source>
</evidence>
<gene>
    <name evidence="4" type="ORF">OSB04_017031</name>
</gene>
<feature type="compositionally biased region" description="Polar residues" evidence="1">
    <location>
        <begin position="139"/>
        <end position="149"/>
    </location>
</feature>
<evidence type="ECO:0000313" key="5">
    <source>
        <dbReference type="Proteomes" id="UP001172457"/>
    </source>
</evidence>
<proteinExistence type="predicted"/>
<dbReference type="PANTHER" id="PTHR11439">
    <property type="entry name" value="GAG-POL-RELATED RETROTRANSPOSON"/>
    <property type="match status" value="1"/>
</dbReference>
<organism evidence="4 5">
    <name type="scientific">Centaurea solstitialis</name>
    <name type="common">yellow star-thistle</name>
    <dbReference type="NCBI Taxonomy" id="347529"/>
    <lineage>
        <taxon>Eukaryota</taxon>
        <taxon>Viridiplantae</taxon>
        <taxon>Streptophyta</taxon>
        <taxon>Embryophyta</taxon>
        <taxon>Tracheophyta</taxon>
        <taxon>Spermatophyta</taxon>
        <taxon>Magnoliopsida</taxon>
        <taxon>eudicotyledons</taxon>
        <taxon>Gunneridae</taxon>
        <taxon>Pentapetalae</taxon>
        <taxon>asterids</taxon>
        <taxon>campanulids</taxon>
        <taxon>Asterales</taxon>
        <taxon>Asteraceae</taxon>
        <taxon>Carduoideae</taxon>
        <taxon>Cardueae</taxon>
        <taxon>Centaureinae</taxon>
        <taxon>Centaurea</taxon>
    </lineage>
</organism>
<dbReference type="InterPro" id="IPR057670">
    <property type="entry name" value="SH3_retrovirus"/>
</dbReference>
<dbReference type="Proteomes" id="UP001172457">
    <property type="component" value="Chromosome 4"/>
</dbReference>
<dbReference type="PANTHER" id="PTHR11439:SF524">
    <property type="entry name" value="RNA-DIRECTED DNA POLYMERASE, PROTEIN KINASE RLK-PELLE-DLSV FAMILY"/>
    <property type="match status" value="1"/>
</dbReference>
<accession>A0AA38TD61</accession>
<dbReference type="Pfam" id="PF25597">
    <property type="entry name" value="SH3_retrovirus"/>
    <property type="match status" value="1"/>
</dbReference>
<dbReference type="Pfam" id="PF07727">
    <property type="entry name" value="RVT_2"/>
    <property type="match status" value="1"/>
</dbReference>
<dbReference type="InterPro" id="IPR013103">
    <property type="entry name" value="RVT_2"/>
</dbReference>
<evidence type="ECO:0000259" key="3">
    <source>
        <dbReference type="Pfam" id="PF25597"/>
    </source>
</evidence>
<dbReference type="EMBL" id="JARYMX010000004">
    <property type="protein sequence ID" value="KAJ9552986.1"/>
    <property type="molecule type" value="Genomic_DNA"/>
</dbReference>
<keyword evidence="5" id="KW-1185">Reference proteome</keyword>
<sequence length="427" mass="47663">MRPSPPRFGLRLSTRHLTFTSILHTKLHHNLSPTTLLYHRTPSYDHLPVFGCLCYPNMSSTRAHKLAPRSTPCVFLGYPANYRGYRCLDISTGKTILSRHVVFDESTFPYTSPNQLPPTHSFLDPSPIFFNNPSIQFPNALTTSPNLPQDTPLPASHQPDPPSPTTQQPPPLNQTTKPHVTSHTNLKPTSSHPMQPRSRSALTDPNWKIAMSNEYEALLANNTWELVPRPKDAPIIRCMWLFKHKIKADGTLERYKARLVVNGKSKTMGIDCDETFSPVVKPTTIRTVLSLATNYATDILSRAAMSNYKPVSTPVEVGSKLSATDGLPFSDGSLYRSLAGALQYLTITRPDISYTVPQICLFMHAPREPHFQLLKRILCYIKGTLSQALVISPSPSTKLTAYSDVDWGGCPDSRRSTSGYCVYMVRI</sequence>
<comment type="caution">
    <text evidence="4">The sequence shown here is derived from an EMBL/GenBank/DDBJ whole genome shotgun (WGS) entry which is preliminary data.</text>
</comment>
<evidence type="ECO:0000313" key="4">
    <source>
        <dbReference type="EMBL" id="KAJ9552986.1"/>
    </source>
</evidence>
<name>A0AA38TD61_9ASTR</name>
<protein>
    <recommendedName>
        <fullName evidence="6">Reverse transcriptase Ty1/copia-type domain-containing protein</fullName>
    </recommendedName>
</protein>
<feature type="compositionally biased region" description="Pro residues" evidence="1">
    <location>
        <begin position="159"/>
        <end position="172"/>
    </location>
</feature>
<feature type="domain" description="Reverse transcriptase Ty1/copia-type" evidence="2">
    <location>
        <begin position="221"/>
        <end position="297"/>
    </location>
</feature>
<feature type="compositionally biased region" description="Polar residues" evidence="1">
    <location>
        <begin position="179"/>
        <end position="203"/>
    </location>
</feature>
<feature type="region of interest" description="Disordered" evidence="1">
    <location>
        <begin position="139"/>
        <end position="205"/>
    </location>
</feature>
<evidence type="ECO:0000259" key="2">
    <source>
        <dbReference type="Pfam" id="PF07727"/>
    </source>
</evidence>
<dbReference type="AlphaFoldDB" id="A0AA38TD61"/>
<reference evidence="4" key="1">
    <citation type="submission" date="2023-03" db="EMBL/GenBank/DDBJ databases">
        <title>Chromosome-scale reference genome and RAD-based genetic map of yellow starthistle (Centaurea solstitialis) reveal putative structural variation and QTLs associated with invader traits.</title>
        <authorList>
            <person name="Reatini B."/>
            <person name="Cang F.A."/>
            <person name="Jiang Q."/>
            <person name="Mckibben M.T.W."/>
            <person name="Barker M.S."/>
            <person name="Rieseberg L.H."/>
            <person name="Dlugosch K.M."/>
        </authorList>
    </citation>
    <scope>NUCLEOTIDE SEQUENCE</scope>
    <source>
        <strain evidence="4">CAN-66</strain>
        <tissue evidence="4">Leaf</tissue>
    </source>
</reference>
<feature type="domain" description="Retroviral polymerase SH3-like" evidence="3">
    <location>
        <begin position="52"/>
        <end position="114"/>
    </location>
</feature>